<evidence type="ECO:0000256" key="2">
    <source>
        <dbReference type="SAM" id="SignalP"/>
    </source>
</evidence>
<accession>A0A4R8M1X0</accession>
<evidence type="ECO:0000313" key="3">
    <source>
        <dbReference type="EMBL" id="TDY56699.1"/>
    </source>
</evidence>
<feature type="region of interest" description="Disordered" evidence="1">
    <location>
        <begin position="175"/>
        <end position="229"/>
    </location>
</feature>
<feature type="chain" id="PRO_5020905502" evidence="2">
    <location>
        <begin position="23"/>
        <end position="229"/>
    </location>
</feature>
<feature type="region of interest" description="Disordered" evidence="1">
    <location>
        <begin position="98"/>
        <end position="161"/>
    </location>
</feature>
<sequence>MKRFILFALVFSLGAGVLSAGAAEVPGSGASVLPQEGWSLPAGGVLGQPVEVQGTVIIPVSASFRGGVVPVGVLVVKDGQVSVLMEESGRQFAALLAGSGKRGGEGPRQRMMGGRECPMKKASSSEGAPGGQCSMKGPGSGDAQKKACPMMSGERAGGKCEMKASGKACPMKTELPGAASGAGSGTHDHSAASVSGNSAHNHGAAQGSQAAPAPAAESSSGAPKQDACH</sequence>
<dbReference type="AlphaFoldDB" id="A0A4R8M1X0"/>
<dbReference type="Proteomes" id="UP000295066">
    <property type="component" value="Unassembled WGS sequence"/>
</dbReference>
<keyword evidence="2" id="KW-0732">Signal</keyword>
<feature type="compositionally biased region" description="Low complexity" evidence="1">
    <location>
        <begin position="203"/>
        <end position="223"/>
    </location>
</feature>
<organism evidence="3 4">
    <name type="scientific">Aminivibrio pyruvatiphilus</name>
    <dbReference type="NCBI Taxonomy" id="1005740"/>
    <lineage>
        <taxon>Bacteria</taxon>
        <taxon>Thermotogati</taxon>
        <taxon>Synergistota</taxon>
        <taxon>Synergistia</taxon>
        <taxon>Synergistales</taxon>
        <taxon>Aminobacteriaceae</taxon>
        <taxon>Aminivibrio</taxon>
    </lineage>
</organism>
<gene>
    <name evidence="3" type="ORF">C8D99_11855</name>
</gene>
<proteinExistence type="predicted"/>
<evidence type="ECO:0000256" key="1">
    <source>
        <dbReference type="SAM" id="MobiDB-lite"/>
    </source>
</evidence>
<dbReference type="RefSeq" id="WP_133958626.1">
    <property type="nucleotide sequence ID" value="NZ_SORI01000018.1"/>
</dbReference>
<dbReference type="EMBL" id="SORI01000018">
    <property type="protein sequence ID" value="TDY56699.1"/>
    <property type="molecule type" value="Genomic_DNA"/>
</dbReference>
<name>A0A4R8M1X0_9BACT</name>
<reference evidence="3 4" key="1">
    <citation type="submission" date="2019-03" db="EMBL/GenBank/DDBJ databases">
        <title>Genomic Encyclopedia of Type Strains, Phase IV (KMG-IV): sequencing the most valuable type-strain genomes for metagenomic binning, comparative biology and taxonomic classification.</title>
        <authorList>
            <person name="Goeker M."/>
        </authorList>
    </citation>
    <scope>NUCLEOTIDE SEQUENCE [LARGE SCALE GENOMIC DNA]</scope>
    <source>
        <strain evidence="3 4">DSM 25964</strain>
    </source>
</reference>
<keyword evidence="4" id="KW-1185">Reference proteome</keyword>
<comment type="caution">
    <text evidence="3">The sequence shown here is derived from an EMBL/GenBank/DDBJ whole genome shotgun (WGS) entry which is preliminary data.</text>
</comment>
<feature type="signal peptide" evidence="2">
    <location>
        <begin position="1"/>
        <end position="22"/>
    </location>
</feature>
<protein>
    <submittedName>
        <fullName evidence="3">Uncharacterized protein</fullName>
    </submittedName>
</protein>
<evidence type="ECO:0000313" key="4">
    <source>
        <dbReference type="Proteomes" id="UP000295066"/>
    </source>
</evidence>